<dbReference type="RefSeq" id="XP_033596573.1">
    <property type="nucleotide sequence ID" value="XM_033744721.1"/>
</dbReference>
<feature type="compositionally biased region" description="Low complexity" evidence="2">
    <location>
        <begin position="334"/>
        <end position="370"/>
    </location>
</feature>
<dbReference type="InterPro" id="IPR000571">
    <property type="entry name" value="Znf_CCCH"/>
</dbReference>
<feature type="compositionally biased region" description="Polar residues" evidence="2">
    <location>
        <begin position="289"/>
        <end position="312"/>
    </location>
</feature>
<evidence type="ECO:0000256" key="1">
    <source>
        <dbReference type="PROSITE-ProRule" id="PRU00723"/>
    </source>
</evidence>
<feature type="non-terminal residue" evidence="4">
    <location>
        <position position="499"/>
    </location>
</feature>
<feature type="zinc finger region" description="C3H1-type" evidence="1">
    <location>
        <begin position="404"/>
        <end position="433"/>
    </location>
</feature>
<feature type="compositionally biased region" description="Polar residues" evidence="2">
    <location>
        <begin position="25"/>
        <end position="52"/>
    </location>
</feature>
<name>A0A6A6VU67_9PEZI</name>
<gene>
    <name evidence="4" type="ORF">EJ05DRAFT_479667</name>
</gene>
<evidence type="ECO:0000259" key="3">
    <source>
        <dbReference type="PROSITE" id="PS50103"/>
    </source>
</evidence>
<keyword evidence="5" id="KW-1185">Reference proteome</keyword>
<dbReference type="OrthoDB" id="273070at2759"/>
<feature type="compositionally biased region" description="Basic residues" evidence="2">
    <location>
        <begin position="415"/>
        <end position="430"/>
    </location>
</feature>
<dbReference type="Proteomes" id="UP000799437">
    <property type="component" value="Unassembled WGS sequence"/>
</dbReference>
<feature type="domain" description="C3H1-type" evidence="3">
    <location>
        <begin position="404"/>
        <end position="433"/>
    </location>
</feature>
<sequence>MQQQYAAYTTAAQMMWNSPEFQTKLNQAQAHLSNARPASSPQHSANTYNQESHPGVAAQDRNASAPRTERMYNSSGPRDSRKDHQSPRGRGRGTSNKPQVRQRVAVAPSVPSFGFSLPTPVSPASRPSEHSKDSRSNKKRKTTHLGLINEEEPQYSSEEEEIDEEAHYAGSIDTIRIEYGDRTVKLSNAAEIAAWRAERRREFPTQARVQQKKQEAAELRDKLLQLQRGCEPSSRTERIESRSKEYPKAAPAPARDNDTQTRDRNEDLNTPRRRAQESTDNRKPPVAATATTSSNPLRRQDTNPTISLNLNYASDSDSDDQADQANSDHETNINASLSDTSSIISSSSALSPSDPDSSDSNSDSDSSSSSAHPETLSSKLPPNPLFIPPPHHHHPPPHNAPTKTTHPKLCPSLRKSNRHCKFGPRCRFRHQQTAEEQEQQQERRRRRRHGAGNDNDENSRKHKRKQRITLRDRWAAQEVAEANKLALEAIKYLGKKGFL</sequence>
<feature type="compositionally biased region" description="Basic and acidic residues" evidence="2">
    <location>
        <begin position="127"/>
        <end position="136"/>
    </location>
</feature>
<evidence type="ECO:0000256" key="2">
    <source>
        <dbReference type="SAM" id="MobiDB-lite"/>
    </source>
</evidence>
<keyword evidence="1" id="KW-0863">Zinc-finger</keyword>
<dbReference type="PROSITE" id="PS50103">
    <property type="entry name" value="ZF_C3H1"/>
    <property type="match status" value="1"/>
</dbReference>
<dbReference type="GeneID" id="54485775"/>
<dbReference type="Pfam" id="PF10453">
    <property type="entry name" value="NUFIP1"/>
    <property type="match status" value="1"/>
</dbReference>
<proteinExistence type="predicted"/>
<evidence type="ECO:0000313" key="4">
    <source>
        <dbReference type="EMBL" id="KAF2754122.1"/>
    </source>
</evidence>
<feature type="compositionally biased region" description="Basic and acidic residues" evidence="2">
    <location>
        <begin position="234"/>
        <end position="247"/>
    </location>
</feature>
<organism evidence="4 5">
    <name type="scientific">Pseudovirgaria hyperparasitica</name>
    <dbReference type="NCBI Taxonomy" id="470096"/>
    <lineage>
        <taxon>Eukaryota</taxon>
        <taxon>Fungi</taxon>
        <taxon>Dikarya</taxon>
        <taxon>Ascomycota</taxon>
        <taxon>Pezizomycotina</taxon>
        <taxon>Dothideomycetes</taxon>
        <taxon>Dothideomycetes incertae sedis</taxon>
        <taxon>Acrospermales</taxon>
        <taxon>Acrospermaceae</taxon>
        <taxon>Pseudovirgaria</taxon>
    </lineage>
</organism>
<dbReference type="EMBL" id="ML996581">
    <property type="protein sequence ID" value="KAF2754122.1"/>
    <property type="molecule type" value="Genomic_DNA"/>
</dbReference>
<protein>
    <recommendedName>
        <fullName evidence="3">C3H1-type domain-containing protein</fullName>
    </recommendedName>
</protein>
<dbReference type="InterPro" id="IPR019496">
    <property type="entry name" value="NUFIP1_cons_dom"/>
</dbReference>
<reference evidence="4" key="1">
    <citation type="journal article" date="2020" name="Stud. Mycol.">
        <title>101 Dothideomycetes genomes: a test case for predicting lifestyles and emergence of pathogens.</title>
        <authorList>
            <person name="Haridas S."/>
            <person name="Albert R."/>
            <person name="Binder M."/>
            <person name="Bloem J."/>
            <person name="Labutti K."/>
            <person name="Salamov A."/>
            <person name="Andreopoulos B."/>
            <person name="Baker S."/>
            <person name="Barry K."/>
            <person name="Bills G."/>
            <person name="Bluhm B."/>
            <person name="Cannon C."/>
            <person name="Castanera R."/>
            <person name="Culley D."/>
            <person name="Daum C."/>
            <person name="Ezra D."/>
            <person name="Gonzalez J."/>
            <person name="Henrissat B."/>
            <person name="Kuo A."/>
            <person name="Liang C."/>
            <person name="Lipzen A."/>
            <person name="Lutzoni F."/>
            <person name="Magnuson J."/>
            <person name="Mondo S."/>
            <person name="Nolan M."/>
            <person name="Ohm R."/>
            <person name="Pangilinan J."/>
            <person name="Park H.-J."/>
            <person name="Ramirez L."/>
            <person name="Alfaro M."/>
            <person name="Sun H."/>
            <person name="Tritt A."/>
            <person name="Yoshinaga Y."/>
            <person name="Zwiers L.-H."/>
            <person name="Turgeon B."/>
            <person name="Goodwin S."/>
            <person name="Spatafora J."/>
            <person name="Crous P."/>
            <person name="Grigoriev I."/>
        </authorList>
    </citation>
    <scope>NUCLEOTIDE SEQUENCE</scope>
    <source>
        <strain evidence="4">CBS 121739</strain>
    </source>
</reference>
<keyword evidence="1" id="KW-0862">Zinc</keyword>
<keyword evidence="1" id="KW-0479">Metal-binding</keyword>
<feature type="region of interest" description="Disordered" evidence="2">
    <location>
        <begin position="226"/>
        <end position="469"/>
    </location>
</feature>
<accession>A0A6A6VU67</accession>
<evidence type="ECO:0000313" key="5">
    <source>
        <dbReference type="Proteomes" id="UP000799437"/>
    </source>
</evidence>
<feature type="compositionally biased region" description="Basic and acidic residues" evidence="2">
    <location>
        <begin position="255"/>
        <end position="283"/>
    </location>
</feature>
<feature type="compositionally biased region" description="Polar residues" evidence="2">
    <location>
        <begin position="371"/>
        <end position="380"/>
    </location>
</feature>
<dbReference type="AlphaFoldDB" id="A0A6A6VU67"/>
<feature type="region of interest" description="Disordered" evidence="2">
    <location>
        <begin position="25"/>
        <end position="144"/>
    </location>
</feature>
<dbReference type="GO" id="GO:0008270">
    <property type="term" value="F:zinc ion binding"/>
    <property type="evidence" value="ECO:0007669"/>
    <property type="project" value="UniProtKB-KW"/>
</dbReference>